<reference evidence="2 3" key="1">
    <citation type="submission" date="2018-04" db="EMBL/GenBank/DDBJ databases">
        <title>Novel Campyloabacter and Helicobacter Species and Strains.</title>
        <authorList>
            <person name="Mannion A.J."/>
            <person name="Shen Z."/>
            <person name="Fox J.G."/>
        </authorList>
    </citation>
    <scope>NUCLEOTIDE SEQUENCE [LARGE SCALE GENOMIC DNA]</scope>
    <source>
        <strain evidence="2 3">MIT 12-6600</strain>
    </source>
</reference>
<dbReference type="OrthoDB" id="5325572at2"/>
<feature type="chain" id="PRO_5017635406" description="Outer membrane beta-barrel protein" evidence="1">
    <location>
        <begin position="18"/>
        <end position="206"/>
    </location>
</feature>
<evidence type="ECO:0008006" key="4">
    <source>
        <dbReference type="Google" id="ProtNLM"/>
    </source>
</evidence>
<organism evidence="2 3">
    <name type="scientific">Helicobacter equorum</name>
    <dbReference type="NCBI Taxonomy" id="361872"/>
    <lineage>
        <taxon>Bacteria</taxon>
        <taxon>Pseudomonadati</taxon>
        <taxon>Campylobacterota</taxon>
        <taxon>Epsilonproteobacteria</taxon>
        <taxon>Campylobacterales</taxon>
        <taxon>Helicobacteraceae</taxon>
        <taxon>Helicobacter</taxon>
    </lineage>
</organism>
<dbReference type="EMBL" id="NXLT01000002">
    <property type="protein sequence ID" value="RDU67868.1"/>
    <property type="molecule type" value="Genomic_DNA"/>
</dbReference>
<comment type="caution">
    <text evidence="2">The sequence shown here is derived from an EMBL/GenBank/DDBJ whole genome shotgun (WGS) entry which is preliminary data.</text>
</comment>
<evidence type="ECO:0000313" key="2">
    <source>
        <dbReference type="EMBL" id="RDU67868.1"/>
    </source>
</evidence>
<proteinExistence type="predicted"/>
<accession>A0A3D8IRE3</accession>
<keyword evidence="3" id="KW-1185">Reference proteome</keyword>
<feature type="signal peptide" evidence="1">
    <location>
        <begin position="1"/>
        <end position="17"/>
    </location>
</feature>
<protein>
    <recommendedName>
        <fullName evidence="4">Outer membrane beta-barrel protein</fullName>
    </recommendedName>
</protein>
<dbReference type="Proteomes" id="UP000256514">
    <property type="component" value="Unassembled WGS sequence"/>
</dbReference>
<gene>
    <name evidence="2" type="ORF">CQA54_02785</name>
</gene>
<dbReference type="AlphaFoldDB" id="A0A3D8IRE3"/>
<evidence type="ECO:0000313" key="3">
    <source>
        <dbReference type="Proteomes" id="UP000256514"/>
    </source>
</evidence>
<evidence type="ECO:0000256" key="1">
    <source>
        <dbReference type="SAM" id="SignalP"/>
    </source>
</evidence>
<name>A0A3D8IRE3_9HELI</name>
<sequence>MRLILACVFLFIIFLQASDITITHPPSAVQNLEIHEDKFGIQGGGFSSSGYSELELNNKTFQQNEIDTSLWRAVAEYRVFYEFHPFTHTSVNLFFGTSLEITQYRTGGKTKTYNDGIYHEDNSYDWGGKFYYGGRVNKLGITININGLHKFHIVIRQAFIDDFNLGAVGLPFANTLWADAQNAQLSLGGSRTLQNTQILLTYDFVF</sequence>
<keyword evidence="1" id="KW-0732">Signal</keyword>
<dbReference type="RefSeq" id="WP_115570684.1">
    <property type="nucleotide sequence ID" value="NZ_NXLT01000002.1"/>
</dbReference>